<organism evidence="6 7">
    <name type="scientific">Variovorax ginsengisoli</name>
    <dbReference type="NCBI Taxonomy" id="363844"/>
    <lineage>
        <taxon>Bacteria</taxon>
        <taxon>Pseudomonadati</taxon>
        <taxon>Pseudomonadota</taxon>
        <taxon>Betaproteobacteria</taxon>
        <taxon>Burkholderiales</taxon>
        <taxon>Comamonadaceae</taxon>
        <taxon>Variovorax</taxon>
    </lineage>
</organism>
<accession>A0ABT9S515</accession>
<dbReference type="EMBL" id="JAUSRO010000005">
    <property type="protein sequence ID" value="MDP9899445.1"/>
    <property type="molecule type" value="Genomic_DNA"/>
</dbReference>
<sequence>MNNPTFPSQQLGDFSITAISDGYLSASLELLSNIDPADASRWQQDAGMTDPSAIHINCYVVRGRGRTILVDAGAGGFRQWGGKLTANLALAGVQPLDIDTILLTHAHPDHVGGLVDASGDVVFPNAELIVHQRELSFWRDDGNLAQASERARGNFLFARRAFDLYQERIRTFSDREVLPGISAMPLPGHTAGHSGYRIESGERGLLIWGDIVHFPQIQIARPDVSIAFDQDPLVSSATRAKLLDVVSADKLLVAGMHLGELGFAHIERAGTAYKISYESVSRAGLRAAPETSAP</sequence>
<dbReference type="Proteomes" id="UP001226867">
    <property type="component" value="Unassembled WGS sequence"/>
</dbReference>
<protein>
    <submittedName>
        <fullName evidence="6">Glyoxylase-like metal-dependent hydrolase (Beta-lactamase superfamily II)</fullName>
    </submittedName>
</protein>
<comment type="similarity">
    <text evidence="1">Belongs to the metallo-beta-lactamase superfamily.</text>
</comment>
<feature type="domain" description="Metallo-beta-lactamase" evidence="5">
    <location>
        <begin position="55"/>
        <end position="257"/>
    </location>
</feature>
<comment type="caution">
    <text evidence="6">The sequence shown here is derived from an EMBL/GenBank/DDBJ whole genome shotgun (WGS) entry which is preliminary data.</text>
</comment>
<proteinExistence type="inferred from homology"/>
<evidence type="ECO:0000256" key="4">
    <source>
        <dbReference type="ARBA" id="ARBA00022833"/>
    </source>
</evidence>
<dbReference type="SMART" id="SM00849">
    <property type="entry name" value="Lactamase_B"/>
    <property type="match status" value="1"/>
</dbReference>
<dbReference type="SUPFAM" id="SSF56281">
    <property type="entry name" value="Metallo-hydrolase/oxidoreductase"/>
    <property type="match status" value="1"/>
</dbReference>
<gene>
    <name evidence="6" type="ORF">J2W36_001696</name>
</gene>
<name>A0ABT9S515_9BURK</name>
<evidence type="ECO:0000313" key="7">
    <source>
        <dbReference type="Proteomes" id="UP001226867"/>
    </source>
</evidence>
<dbReference type="RefSeq" id="WP_307689270.1">
    <property type="nucleotide sequence ID" value="NZ_JAUSRO010000005.1"/>
</dbReference>
<keyword evidence="4" id="KW-0862">Zinc</keyword>
<dbReference type="InterPro" id="IPR036866">
    <property type="entry name" value="RibonucZ/Hydroxyglut_hydro"/>
</dbReference>
<dbReference type="PANTHER" id="PTHR42978">
    <property type="entry name" value="QUORUM-QUENCHING LACTONASE YTNP-RELATED-RELATED"/>
    <property type="match status" value="1"/>
</dbReference>
<keyword evidence="3" id="KW-0378">Hydrolase</keyword>
<keyword evidence="7" id="KW-1185">Reference proteome</keyword>
<dbReference type="CDD" id="cd07720">
    <property type="entry name" value="OPHC2-like_MBL-fold"/>
    <property type="match status" value="1"/>
</dbReference>
<evidence type="ECO:0000256" key="2">
    <source>
        <dbReference type="ARBA" id="ARBA00022723"/>
    </source>
</evidence>
<dbReference type="InterPro" id="IPR051013">
    <property type="entry name" value="MBL_superfamily_lactonases"/>
</dbReference>
<dbReference type="Gene3D" id="3.60.15.10">
    <property type="entry name" value="Ribonuclease Z/Hydroxyacylglutathione hydrolase-like"/>
    <property type="match status" value="1"/>
</dbReference>
<dbReference type="Pfam" id="PF00753">
    <property type="entry name" value="Lactamase_B"/>
    <property type="match status" value="1"/>
</dbReference>
<keyword evidence="2" id="KW-0479">Metal-binding</keyword>
<evidence type="ECO:0000313" key="6">
    <source>
        <dbReference type="EMBL" id="MDP9899445.1"/>
    </source>
</evidence>
<dbReference type="InterPro" id="IPR001279">
    <property type="entry name" value="Metallo-B-lactamas"/>
</dbReference>
<reference evidence="6 7" key="1">
    <citation type="submission" date="2023-07" db="EMBL/GenBank/DDBJ databases">
        <title>Sorghum-associated microbial communities from plants grown in Nebraska, USA.</title>
        <authorList>
            <person name="Schachtman D."/>
        </authorList>
    </citation>
    <scope>NUCLEOTIDE SEQUENCE [LARGE SCALE GENOMIC DNA]</scope>
    <source>
        <strain evidence="6 7">DS1607</strain>
    </source>
</reference>
<evidence type="ECO:0000259" key="5">
    <source>
        <dbReference type="SMART" id="SM00849"/>
    </source>
</evidence>
<evidence type="ECO:0000256" key="1">
    <source>
        <dbReference type="ARBA" id="ARBA00007749"/>
    </source>
</evidence>
<evidence type="ECO:0000256" key="3">
    <source>
        <dbReference type="ARBA" id="ARBA00022801"/>
    </source>
</evidence>
<dbReference type="PANTHER" id="PTHR42978:SF6">
    <property type="entry name" value="QUORUM-QUENCHING LACTONASE YTNP-RELATED"/>
    <property type="match status" value="1"/>
</dbReference>